<sequence length="120" mass="13713">MNNQKRILYVDDEHINLVLFQNMFKKHYGVTIAESGMKALNLLEAMETPDVVISDMRMPGMNGLEFIASARVKYPMIDFYILTGYEITDEIQEALNQGVIKKYFQKPFKMKEVDAAIAGA</sequence>
<feature type="modified residue" description="4-aspartylphosphate" evidence="2">
    <location>
        <position position="55"/>
    </location>
</feature>
<reference evidence="4 5" key="1">
    <citation type="submission" date="2015-11" db="EMBL/GenBank/DDBJ databases">
        <title>Description and complete genome sequence of a novel strain predominating in hypersaline microbial mats and representing a new family of the Bacteriodetes phylum.</title>
        <authorList>
            <person name="Spring S."/>
            <person name="Bunk B."/>
            <person name="Sproer C."/>
            <person name="Klenk H.-P."/>
        </authorList>
    </citation>
    <scope>NUCLEOTIDE SEQUENCE [LARGE SCALE GENOMIC DNA]</scope>
    <source>
        <strain evidence="4 5">L21-Spi-D4</strain>
    </source>
</reference>
<dbReference type="Gene3D" id="3.40.50.2300">
    <property type="match status" value="1"/>
</dbReference>
<dbReference type="AlphaFoldDB" id="A0A0S2HWQ5"/>
<dbReference type="PANTHER" id="PTHR44591">
    <property type="entry name" value="STRESS RESPONSE REGULATOR PROTEIN 1"/>
    <property type="match status" value="1"/>
</dbReference>
<gene>
    <name evidence="4" type="primary">spo0F</name>
    <name evidence="4" type="ORF">L21SP5_00776</name>
</gene>
<dbReference type="EC" id="2.7.-.-" evidence="4"/>
<dbReference type="GO" id="GO:0000160">
    <property type="term" value="P:phosphorelay signal transduction system"/>
    <property type="evidence" value="ECO:0007669"/>
    <property type="project" value="InterPro"/>
</dbReference>
<dbReference type="Pfam" id="PF00072">
    <property type="entry name" value="Response_reg"/>
    <property type="match status" value="1"/>
</dbReference>
<dbReference type="RefSeq" id="WP_057951994.1">
    <property type="nucleotide sequence ID" value="NZ_CP013118.1"/>
</dbReference>
<evidence type="ECO:0000313" key="4">
    <source>
        <dbReference type="EMBL" id="ALO14447.1"/>
    </source>
</evidence>
<proteinExistence type="predicted"/>
<evidence type="ECO:0000256" key="2">
    <source>
        <dbReference type="PROSITE-ProRule" id="PRU00169"/>
    </source>
</evidence>
<evidence type="ECO:0000313" key="5">
    <source>
        <dbReference type="Proteomes" id="UP000064893"/>
    </source>
</evidence>
<keyword evidence="4" id="KW-0808">Transferase</keyword>
<dbReference type="PANTHER" id="PTHR44591:SF19">
    <property type="entry name" value="TWO-COMPONENT RESPONSE REGULATOR-RELATED"/>
    <property type="match status" value="1"/>
</dbReference>
<feature type="domain" description="Response regulatory" evidence="3">
    <location>
        <begin position="6"/>
        <end position="120"/>
    </location>
</feature>
<dbReference type="InterPro" id="IPR050595">
    <property type="entry name" value="Bact_response_regulator"/>
</dbReference>
<dbReference type="STRING" id="1307839.L21SP5_00776"/>
<organism evidence="4 5">
    <name type="scientific">Salinivirga cyanobacteriivorans</name>
    <dbReference type="NCBI Taxonomy" id="1307839"/>
    <lineage>
        <taxon>Bacteria</taxon>
        <taxon>Pseudomonadati</taxon>
        <taxon>Bacteroidota</taxon>
        <taxon>Bacteroidia</taxon>
        <taxon>Bacteroidales</taxon>
        <taxon>Salinivirgaceae</taxon>
        <taxon>Salinivirga</taxon>
    </lineage>
</organism>
<evidence type="ECO:0000259" key="3">
    <source>
        <dbReference type="PROSITE" id="PS50110"/>
    </source>
</evidence>
<name>A0A0S2HWQ5_9BACT</name>
<dbReference type="SMART" id="SM00448">
    <property type="entry name" value="REC"/>
    <property type="match status" value="1"/>
</dbReference>
<dbReference type="SUPFAM" id="SSF52172">
    <property type="entry name" value="CheY-like"/>
    <property type="match status" value="1"/>
</dbReference>
<evidence type="ECO:0000256" key="1">
    <source>
        <dbReference type="ARBA" id="ARBA00022553"/>
    </source>
</evidence>
<dbReference type="Proteomes" id="UP000064893">
    <property type="component" value="Chromosome"/>
</dbReference>
<keyword evidence="1 2" id="KW-0597">Phosphoprotein</keyword>
<accession>A0A0S2HWQ5</accession>
<dbReference type="InterPro" id="IPR001789">
    <property type="entry name" value="Sig_transdc_resp-reg_receiver"/>
</dbReference>
<dbReference type="OrthoDB" id="9789181at2"/>
<keyword evidence="5" id="KW-1185">Reference proteome</keyword>
<dbReference type="InterPro" id="IPR011006">
    <property type="entry name" value="CheY-like_superfamily"/>
</dbReference>
<dbReference type="EMBL" id="CP013118">
    <property type="protein sequence ID" value="ALO14447.1"/>
    <property type="molecule type" value="Genomic_DNA"/>
</dbReference>
<protein>
    <submittedName>
        <fullName evidence="4">Sporulation initiation phosphotransferase F</fullName>
        <ecNumber evidence="4">2.7.-.-</ecNumber>
    </submittedName>
</protein>
<dbReference type="PROSITE" id="PS50110">
    <property type="entry name" value="RESPONSE_REGULATORY"/>
    <property type="match status" value="1"/>
</dbReference>
<dbReference type="KEGG" id="blq:L21SP5_00776"/>
<dbReference type="GO" id="GO:0016740">
    <property type="term" value="F:transferase activity"/>
    <property type="evidence" value="ECO:0007669"/>
    <property type="project" value="UniProtKB-KW"/>
</dbReference>